<dbReference type="SUPFAM" id="SSF54211">
    <property type="entry name" value="Ribosomal protein S5 domain 2-like"/>
    <property type="match status" value="1"/>
</dbReference>
<feature type="binding site" evidence="6">
    <location>
        <position position="105"/>
    </location>
    <ligand>
        <name>ATP</name>
        <dbReference type="ChEBI" id="CHEBI:30616"/>
    </ligand>
</feature>
<dbReference type="InterPro" id="IPR020575">
    <property type="entry name" value="Hsp90_N"/>
</dbReference>
<dbReference type="AlphaFoldDB" id="A0A931MWL7"/>
<dbReference type="InterPro" id="IPR003594">
    <property type="entry name" value="HATPase_dom"/>
</dbReference>
<feature type="binding site" evidence="6">
    <location>
        <position position="97"/>
    </location>
    <ligand>
        <name>ATP</name>
        <dbReference type="ChEBI" id="CHEBI:30616"/>
    </ligand>
</feature>
<dbReference type="SMART" id="SM00387">
    <property type="entry name" value="HATPase_c"/>
    <property type="match status" value="1"/>
</dbReference>
<feature type="domain" description="Histidine kinase/HSP90-like ATPase" evidence="7">
    <location>
        <begin position="38"/>
        <end position="200"/>
    </location>
</feature>
<dbReference type="CDD" id="cd16927">
    <property type="entry name" value="HATPase_Hsp90-like"/>
    <property type="match status" value="1"/>
</dbReference>
<keyword evidence="3 5" id="KW-0067">ATP-binding</keyword>
<dbReference type="Pfam" id="PF13589">
    <property type="entry name" value="HATPase_c_3"/>
    <property type="match status" value="1"/>
</dbReference>
<evidence type="ECO:0000256" key="3">
    <source>
        <dbReference type="ARBA" id="ARBA00022840"/>
    </source>
</evidence>
<comment type="caution">
    <text evidence="8">The sequence shown here is derived from an EMBL/GenBank/DDBJ whole genome shotgun (WGS) entry which is preliminary data.</text>
</comment>
<dbReference type="PIRSF" id="PIRSF002583">
    <property type="entry name" value="Hsp90"/>
    <property type="match status" value="1"/>
</dbReference>
<dbReference type="InterPro" id="IPR037196">
    <property type="entry name" value="HSP90_C"/>
</dbReference>
<evidence type="ECO:0000259" key="7">
    <source>
        <dbReference type="SMART" id="SM00387"/>
    </source>
</evidence>
<dbReference type="GO" id="GO:0140662">
    <property type="term" value="F:ATP-dependent protein folding chaperone"/>
    <property type="evidence" value="ECO:0007669"/>
    <property type="project" value="InterPro"/>
</dbReference>
<keyword evidence="2 5" id="KW-0547">Nucleotide-binding</keyword>
<dbReference type="Gene3D" id="3.30.565.10">
    <property type="entry name" value="Histidine kinase-like ATPase, C-terminal domain"/>
    <property type="match status" value="1"/>
</dbReference>
<dbReference type="GO" id="GO:0005524">
    <property type="term" value="F:ATP binding"/>
    <property type="evidence" value="ECO:0007669"/>
    <property type="project" value="UniProtKB-UniRule"/>
</dbReference>
<dbReference type="InterPro" id="IPR036890">
    <property type="entry name" value="HATPase_C_sf"/>
</dbReference>
<dbReference type="Pfam" id="PF00183">
    <property type="entry name" value="HSP90"/>
    <property type="match status" value="1"/>
</dbReference>
<feature type="region of interest" description="C" evidence="5">
    <location>
        <begin position="558"/>
        <end position="634"/>
    </location>
</feature>
<dbReference type="Gene3D" id="3.30.230.80">
    <property type="match status" value="1"/>
</dbReference>
<comment type="subcellular location">
    <subcellularLocation>
        <location evidence="5">Cytoplasm</location>
    </subcellularLocation>
</comment>
<dbReference type="Gene3D" id="3.40.50.11260">
    <property type="match status" value="1"/>
</dbReference>
<gene>
    <name evidence="5 8" type="primary">htpG</name>
    <name evidence="8" type="ORF">I5731_05690</name>
</gene>
<feature type="binding site" evidence="6">
    <location>
        <position position="49"/>
    </location>
    <ligand>
        <name>ATP</name>
        <dbReference type="ChEBI" id="CHEBI:30616"/>
    </ligand>
</feature>
<dbReference type="EMBL" id="JADZLT010000042">
    <property type="protein sequence ID" value="MBH0237308.1"/>
    <property type="molecule type" value="Genomic_DNA"/>
</dbReference>
<feature type="region of interest" description="A; substrate-binding" evidence="5">
    <location>
        <begin position="1"/>
        <end position="344"/>
    </location>
</feature>
<dbReference type="SUPFAM" id="SSF110942">
    <property type="entry name" value="HSP90 C-terminal domain"/>
    <property type="match status" value="1"/>
</dbReference>
<dbReference type="GO" id="GO:0051082">
    <property type="term" value="F:unfolded protein binding"/>
    <property type="evidence" value="ECO:0007669"/>
    <property type="project" value="UniProtKB-UniRule"/>
</dbReference>
<dbReference type="GO" id="GO:0016887">
    <property type="term" value="F:ATP hydrolysis activity"/>
    <property type="evidence" value="ECO:0007669"/>
    <property type="project" value="InterPro"/>
</dbReference>
<reference evidence="8" key="1">
    <citation type="submission" date="2020-12" db="EMBL/GenBank/DDBJ databases">
        <title>Methylobrevis albus sp. nov., isolated from fresh water lack sediment.</title>
        <authorList>
            <person name="Zou Q."/>
        </authorList>
    </citation>
    <scope>NUCLEOTIDE SEQUENCE</scope>
    <source>
        <strain evidence="8">L22</strain>
    </source>
</reference>
<dbReference type="Gene3D" id="1.20.120.790">
    <property type="entry name" value="Heat shock protein 90, C-terminal domain"/>
    <property type="match status" value="1"/>
</dbReference>
<evidence type="ECO:0000313" key="8">
    <source>
        <dbReference type="EMBL" id="MBH0237308.1"/>
    </source>
</evidence>
<dbReference type="HAMAP" id="MF_00505">
    <property type="entry name" value="HSP90"/>
    <property type="match status" value="1"/>
</dbReference>
<evidence type="ECO:0000256" key="4">
    <source>
        <dbReference type="ARBA" id="ARBA00023186"/>
    </source>
</evidence>
<feature type="binding site" evidence="6">
    <location>
        <position position="92"/>
    </location>
    <ligand>
        <name>ATP</name>
        <dbReference type="ChEBI" id="CHEBI:30616"/>
    </ligand>
</feature>
<dbReference type="RefSeq" id="WP_197310403.1">
    <property type="nucleotide sequence ID" value="NZ_JADZLT010000042.1"/>
</dbReference>
<sequence>MTTDTTTETTATAGGERHAFEAEVSRLLHLMVHAVYSNKDIFLRELISNAADACEKLRYLSLSEPGLLPPGHDGFRIEIAADAAKNTLTISDNGIGMSREEMKDNLGTIARSGTRAFLDQLADKGGEQKQGQALIGQFGVGFYSAFMVADRVRVVSRKAGSEEAFAWVSDGKGTFELSPADLAEAPAAGTRVTLELSADAATYAEEATIERIVREYSAHVPVPIRLAAADGEARELADGAALWVKPKASVTPEEYKEFYGHVGGLWDDPALTIHYRAEGRHEYSVLLFVPSQKPFDLFDPDRRGRIRLYVRRVFIADDAAILPAWLRFVRGVVDSEDLPLNLSREMLQQNPVLEQIGKGVTNRVLAELGKLADNDAEAYAKVWDAFGAVIKEGLYEAPERRDEIYKVARFQTTGHDGWRSLGAYVAAMKENQTAIYYALGESRAAVLASPQLEGYVARGLEVLVLTDPVDAFWVRTALGYEGKPFKSISQGAADLDLIPLPAAAEQPDGDTDVGPLAVALKAALGDKVAAVRASARLATSAVCLVASDYGLDRRTEKLMARGTGGAPSSAVLEINPRHELIRALAKVEAERGETAVADAAVLLYGQARILDGEAPEDPADFAARLGRLMQAGLG</sequence>
<keyword evidence="5" id="KW-0963">Cytoplasm</keyword>
<proteinExistence type="inferred from homology"/>
<evidence type="ECO:0000256" key="6">
    <source>
        <dbReference type="PIRSR" id="PIRSR002583-1"/>
    </source>
</evidence>
<accession>A0A931MWL7</accession>
<comment type="subunit">
    <text evidence="5">Homodimer.</text>
</comment>
<feature type="binding site" evidence="6">
    <location>
        <begin position="112"/>
        <end position="113"/>
    </location>
    <ligand>
        <name>ATP</name>
        <dbReference type="ChEBI" id="CHEBI:30616"/>
    </ligand>
</feature>
<protein>
    <recommendedName>
        <fullName evidence="5">Chaperone protein HtpG</fullName>
    </recommendedName>
    <alternativeName>
        <fullName evidence="5">Heat shock protein HtpG</fullName>
    </alternativeName>
    <alternativeName>
        <fullName evidence="5">High temperature protein G</fullName>
    </alternativeName>
</protein>
<evidence type="ECO:0000256" key="5">
    <source>
        <dbReference type="HAMAP-Rule" id="MF_00505"/>
    </source>
</evidence>
<dbReference type="NCBIfam" id="NF003555">
    <property type="entry name" value="PRK05218.1"/>
    <property type="match status" value="1"/>
</dbReference>
<comment type="function">
    <text evidence="5">Molecular chaperone. Has ATPase activity.</text>
</comment>
<keyword evidence="4 5" id="KW-0143">Chaperone</keyword>
<name>A0A931MWL7_9HYPH</name>
<dbReference type="InterPro" id="IPR001404">
    <property type="entry name" value="Hsp90_fam"/>
</dbReference>
<evidence type="ECO:0000256" key="1">
    <source>
        <dbReference type="ARBA" id="ARBA00008239"/>
    </source>
</evidence>
<comment type="caution">
    <text evidence="5">Lacks conserved residue(s) required for the propagation of feature annotation.</text>
</comment>
<dbReference type="InterPro" id="IPR020568">
    <property type="entry name" value="Ribosomal_Su5_D2-typ_SF"/>
</dbReference>
<organism evidence="8 9">
    <name type="scientific">Methylobrevis albus</name>
    <dbReference type="NCBI Taxonomy" id="2793297"/>
    <lineage>
        <taxon>Bacteria</taxon>
        <taxon>Pseudomonadati</taxon>
        <taxon>Pseudomonadota</taxon>
        <taxon>Alphaproteobacteria</taxon>
        <taxon>Hyphomicrobiales</taxon>
        <taxon>Pleomorphomonadaceae</taxon>
        <taxon>Methylobrevis</taxon>
    </lineage>
</organism>
<dbReference type="PRINTS" id="PR00775">
    <property type="entry name" value="HEATSHOCK90"/>
</dbReference>
<keyword evidence="5" id="KW-0346">Stress response</keyword>
<dbReference type="PANTHER" id="PTHR11528">
    <property type="entry name" value="HEAT SHOCK PROTEIN 90 FAMILY MEMBER"/>
    <property type="match status" value="1"/>
</dbReference>
<feature type="binding site" evidence="6">
    <location>
        <position position="45"/>
    </location>
    <ligand>
        <name>ATP</name>
        <dbReference type="ChEBI" id="CHEBI:30616"/>
    </ligand>
</feature>
<evidence type="ECO:0000313" key="9">
    <source>
        <dbReference type="Proteomes" id="UP000631694"/>
    </source>
</evidence>
<dbReference type="GO" id="GO:0005737">
    <property type="term" value="C:cytoplasm"/>
    <property type="evidence" value="ECO:0007669"/>
    <property type="project" value="UniProtKB-SubCell"/>
</dbReference>
<feature type="binding site" evidence="6">
    <location>
        <begin position="137"/>
        <end position="142"/>
    </location>
    <ligand>
        <name>ATP</name>
        <dbReference type="ChEBI" id="CHEBI:30616"/>
    </ligand>
</feature>
<dbReference type="PROSITE" id="PS00298">
    <property type="entry name" value="HSP90"/>
    <property type="match status" value="1"/>
</dbReference>
<comment type="similarity">
    <text evidence="1 5">Belongs to the heat shock protein 90 family.</text>
</comment>
<dbReference type="SUPFAM" id="SSF55874">
    <property type="entry name" value="ATPase domain of HSP90 chaperone/DNA topoisomerase II/histidine kinase"/>
    <property type="match status" value="1"/>
</dbReference>
<dbReference type="InterPro" id="IPR019805">
    <property type="entry name" value="Heat_shock_protein_90_CS"/>
</dbReference>
<evidence type="ECO:0000256" key="2">
    <source>
        <dbReference type="ARBA" id="ARBA00022741"/>
    </source>
</evidence>
<keyword evidence="9" id="KW-1185">Reference proteome</keyword>
<feature type="binding site" evidence="6">
    <location>
        <position position="190"/>
    </location>
    <ligand>
        <name>ATP</name>
        <dbReference type="ChEBI" id="CHEBI:30616"/>
    </ligand>
</feature>
<dbReference type="Proteomes" id="UP000631694">
    <property type="component" value="Unassembled WGS sequence"/>
</dbReference>
<feature type="binding site" evidence="6">
    <location>
        <position position="344"/>
    </location>
    <ligand>
        <name>ATP</name>
        <dbReference type="ChEBI" id="CHEBI:30616"/>
    </ligand>
</feature>